<gene>
    <name evidence="4" type="ORF">C8P69_11436</name>
</gene>
<sequence>MRSLSDLISRLKTARGQPSLHPAVPSRLTALGGFGANPGDLAAFCYVPEGLPAGAPLVVALHGCTQTAADYDHGTGWSRLADLERFAVLFPEQQRSNNPNLCFNWFAPGDVARESGEALSIARMIRTMISLHGLDRDRVFVTGLSAGGAMAAAMLATYPELFASGAIIAGLPFGSAASVPEAFDRMRGHGLPARRDLESKVRQASSHPGPWPTLSLWHGAADMTVAPANMDALVAQWSRLHGVEQVDAAQTSLGPHTRRVWHDAAGSPRIEAFSIAGMGHGAPLDGAGGLGSTGPFMLDAGISSTLHIARFWQLTTAETVQSSSAPSESVTPSLSPGRPFADRSVPQWTPPSATGGVGKIIEDALRAAGLMR</sequence>
<dbReference type="GO" id="GO:0005576">
    <property type="term" value="C:extracellular region"/>
    <property type="evidence" value="ECO:0007669"/>
    <property type="project" value="InterPro"/>
</dbReference>
<dbReference type="InterPro" id="IPR029058">
    <property type="entry name" value="AB_hydrolase_fold"/>
</dbReference>
<dbReference type="NCBIfam" id="TIGR01840">
    <property type="entry name" value="esterase_phb"/>
    <property type="match status" value="1"/>
</dbReference>
<accession>A0A2T4YX73</accession>
<keyword evidence="2" id="KW-0378">Hydrolase</keyword>
<dbReference type="RefSeq" id="WP_108179388.1">
    <property type="nucleotide sequence ID" value="NZ_PZZL01000014.1"/>
</dbReference>
<keyword evidence="5" id="KW-1185">Reference proteome</keyword>
<evidence type="ECO:0000256" key="3">
    <source>
        <dbReference type="SAM" id="MobiDB-lite"/>
    </source>
</evidence>
<dbReference type="AlphaFoldDB" id="A0A2T4YX73"/>
<evidence type="ECO:0000256" key="1">
    <source>
        <dbReference type="ARBA" id="ARBA00022729"/>
    </source>
</evidence>
<name>A0A2T4YX73_9HYPH</name>
<dbReference type="InterPro" id="IPR010126">
    <property type="entry name" value="Esterase_phb"/>
</dbReference>
<dbReference type="InterPro" id="IPR050955">
    <property type="entry name" value="Plant_Biomass_Hydrol_Est"/>
</dbReference>
<dbReference type="EMBL" id="PZZL01000014">
    <property type="protein sequence ID" value="PTM50449.1"/>
    <property type="molecule type" value="Genomic_DNA"/>
</dbReference>
<dbReference type="Pfam" id="PF10503">
    <property type="entry name" value="Esterase_PHB"/>
    <property type="match status" value="1"/>
</dbReference>
<protein>
    <submittedName>
        <fullName evidence="4">Poly(Hydroxyalkanoate) depolymerase family esterase</fullName>
    </submittedName>
</protein>
<evidence type="ECO:0000256" key="2">
    <source>
        <dbReference type="ARBA" id="ARBA00022801"/>
    </source>
</evidence>
<dbReference type="PANTHER" id="PTHR43037">
    <property type="entry name" value="UNNAMED PRODUCT-RELATED"/>
    <property type="match status" value="1"/>
</dbReference>
<evidence type="ECO:0000313" key="4">
    <source>
        <dbReference type="EMBL" id="PTM50449.1"/>
    </source>
</evidence>
<proteinExistence type="predicted"/>
<feature type="region of interest" description="Disordered" evidence="3">
    <location>
        <begin position="320"/>
        <end position="355"/>
    </location>
</feature>
<dbReference type="Proteomes" id="UP000241808">
    <property type="component" value="Unassembled WGS sequence"/>
</dbReference>
<reference evidence="4 5" key="1">
    <citation type="submission" date="2018-04" db="EMBL/GenBank/DDBJ databases">
        <title>Genomic Encyclopedia of Archaeal and Bacterial Type Strains, Phase II (KMG-II): from individual species to whole genera.</title>
        <authorList>
            <person name="Goeker M."/>
        </authorList>
    </citation>
    <scope>NUCLEOTIDE SEQUENCE [LARGE SCALE GENOMIC DNA]</scope>
    <source>
        <strain evidence="4 5">DSM 25521</strain>
    </source>
</reference>
<evidence type="ECO:0000313" key="5">
    <source>
        <dbReference type="Proteomes" id="UP000241808"/>
    </source>
</evidence>
<dbReference type="PANTHER" id="PTHR43037:SF1">
    <property type="entry name" value="BLL1128 PROTEIN"/>
    <property type="match status" value="1"/>
</dbReference>
<dbReference type="Gene3D" id="3.40.50.1820">
    <property type="entry name" value="alpha/beta hydrolase"/>
    <property type="match status" value="1"/>
</dbReference>
<comment type="caution">
    <text evidence="4">The sequence shown here is derived from an EMBL/GenBank/DDBJ whole genome shotgun (WGS) entry which is preliminary data.</text>
</comment>
<organism evidence="4 5">
    <name type="scientific">Phreatobacter oligotrophus</name>
    <dbReference type="NCBI Taxonomy" id="1122261"/>
    <lineage>
        <taxon>Bacteria</taxon>
        <taxon>Pseudomonadati</taxon>
        <taxon>Pseudomonadota</taxon>
        <taxon>Alphaproteobacteria</taxon>
        <taxon>Hyphomicrobiales</taxon>
        <taxon>Phreatobacteraceae</taxon>
        <taxon>Phreatobacter</taxon>
    </lineage>
</organism>
<feature type="compositionally biased region" description="Low complexity" evidence="3">
    <location>
        <begin position="320"/>
        <end position="335"/>
    </location>
</feature>
<dbReference type="SUPFAM" id="SSF53474">
    <property type="entry name" value="alpha/beta-Hydrolases"/>
    <property type="match status" value="2"/>
</dbReference>
<dbReference type="OrthoDB" id="9767239at2"/>
<keyword evidence="1" id="KW-0732">Signal</keyword>
<dbReference type="GO" id="GO:0016787">
    <property type="term" value="F:hydrolase activity"/>
    <property type="evidence" value="ECO:0007669"/>
    <property type="project" value="UniProtKB-KW"/>
</dbReference>